<evidence type="ECO:0000256" key="13">
    <source>
        <dbReference type="ARBA" id="ARBA00023128"/>
    </source>
</evidence>
<geneLocation type="mitochondrion" evidence="20"/>
<feature type="transmembrane region" description="Helical" evidence="16">
    <location>
        <begin position="295"/>
        <end position="313"/>
    </location>
</feature>
<sequence>MAHTPIIVLSLTSLAILTLPLIPNKSPYKLELKSAVKMAFLTSTIPAALMIKQSIKTVTAHTTLMTSELMNINMSITLNLYTALFVPTALLVTWSIMEFSTWYIQKTKLTKTFTKFLLLFLISMMVLATAGSLLQLLVGWEGVGIMSFLLINWWFSRADANSAALQAIIYNRIGDIGLILTMAVLATDQASWNTELIMALNTKNTLVTAGLMLAAAGKSAQFFMHLWLPAAMEGPTPVSALLHSSTMVVAGIYLLAQFHPIINLQLSTTVCLLLGMTTSIYAASSALTQNDIKKIIAFSTSSQLGLMMTAIGIGQPHLAIFHMVSHATFKATLFLAAGSMIHSLQNEQDTRKMGALKTTLPISSTMIVVNGLALSGLPFLSGFYSKDAIIEALLSSNLNSWATITIILSTAMTASYTTRTIISPLTQLPNHKPTLMLHETNSQIAPMIRLTLVTIIIGPFLTSIFSNSPSTLATFTKTAPILAASIGAFLATELNKPHPHTSWLKSLYNLLNNLVFFKTFHRDSPNTTLGASYRLSHQLTDLIWLEKSGPDTMSTANTHQAIMTTAQKGLMKNYLLAFIITIMAAMALVCLN</sequence>
<protein>
    <recommendedName>
        <fullName evidence="3 16">NADH-ubiquinone oxidoreductase chain 5</fullName>
        <ecNumber evidence="2 16">7.1.1.2</ecNumber>
    </recommendedName>
</protein>
<dbReference type="InterPro" id="IPR001516">
    <property type="entry name" value="Proton_antipo_N"/>
</dbReference>
<evidence type="ECO:0000256" key="2">
    <source>
        <dbReference type="ARBA" id="ARBA00012944"/>
    </source>
</evidence>
<keyword evidence="13 16" id="KW-0496">Mitochondrion</keyword>
<dbReference type="Pfam" id="PF00361">
    <property type="entry name" value="Proton_antipo_M"/>
    <property type="match status" value="1"/>
</dbReference>
<feature type="transmembrane region" description="Helical" evidence="16">
    <location>
        <begin position="240"/>
        <end position="258"/>
    </location>
</feature>
<evidence type="ECO:0000256" key="12">
    <source>
        <dbReference type="ARBA" id="ARBA00023075"/>
    </source>
</evidence>
<dbReference type="PANTHER" id="PTHR42829:SF2">
    <property type="entry name" value="NADH-UBIQUINONE OXIDOREDUCTASE CHAIN 5"/>
    <property type="match status" value="1"/>
</dbReference>
<evidence type="ECO:0000256" key="9">
    <source>
        <dbReference type="ARBA" id="ARBA00022982"/>
    </source>
</evidence>
<dbReference type="Pfam" id="PF06455">
    <property type="entry name" value="NADH5_C"/>
    <property type="match status" value="1"/>
</dbReference>
<dbReference type="InterPro" id="IPR003945">
    <property type="entry name" value="NU5C-like"/>
</dbReference>
<dbReference type="PRINTS" id="PR01434">
    <property type="entry name" value="NADHDHGNASE5"/>
</dbReference>
<dbReference type="PANTHER" id="PTHR42829">
    <property type="entry name" value="NADH-UBIQUINONE OXIDOREDUCTASE CHAIN 5"/>
    <property type="match status" value="1"/>
</dbReference>
<comment type="function">
    <text evidence="16">Core subunit of the mitochondrial membrane respiratory chain NADH dehydrogenase (Complex I) which catalyzes electron transfer from NADH through the respiratory chain, using ubiquinone as an electron acceptor. Essential for the catalytic activity and assembly of complex I.</text>
</comment>
<organism evidence="20">
    <name type="scientific">Draco maculatus</name>
    <dbReference type="NCBI Taxonomy" id="89026"/>
    <lineage>
        <taxon>Eukaryota</taxon>
        <taxon>Metazoa</taxon>
        <taxon>Chordata</taxon>
        <taxon>Craniata</taxon>
        <taxon>Vertebrata</taxon>
        <taxon>Euteleostomi</taxon>
        <taxon>Lepidosauria</taxon>
        <taxon>Squamata</taxon>
        <taxon>Bifurcata</taxon>
        <taxon>Unidentata</taxon>
        <taxon>Episquamata</taxon>
        <taxon>Toxicofera</taxon>
        <taxon>Iguania</taxon>
        <taxon>Acrodonta</taxon>
        <taxon>Agamidae</taxon>
        <taxon>Draconinae</taxon>
        <taxon>Draco</taxon>
    </lineage>
</organism>
<evidence type="ECO:0000256" key="11">
    <source>
        <dbReference type="ARBA" id="ARBA00023027"/>
    </source>
</evidence>
<name>A0A6F8CHX3_9SAUR</name>
<keyword evidence="12 16" id="KW-0830">Ubiquinone</keyword>
<keyword evidence="14 16" id="KW-0472">Membrane</keyword>
<accession>A0A6F8CHX3</accession>
<evidence type="ECO:0000313" key="20">
    <source>
        <dbReference type="EMBL" id="ARM56350.1"/>
    </source>
</evidence>
<feature type="transmembrane region" description="Helical" evidence="16">
    <location>
        <begin position="6"/>
        <end position="23"/>
    </location>
</feature>
<evidence type="ECO:0000256" key="3">
    <source>
        <dbReference type="ARBA" id="ARBA00021096"/>
    </source>
</evidence>
<dbReference type="GO" id="GO:0005743">
    <property type="term" value="C:mitochondrial inner membrane"/>
    <property type="evidence" value="ECO:0007669"/>
    <property type="project" value="UniProtKB-SubCell"/>
</dbReference>
<feature type="domain" description="NADH dehydrogenase subunit 5 C-terminal" evidence="19">
    <location>
        <begin position="416"/>
        <end position="588"/>
    </location>
</feature>
<comment type="catalytic activity">
    <reaction evidence="15 16">
        <text>a ubiquinone + NADH + 5 H(+)(in) = a ubiquinol + NAD(+) + 4 H(+)(out)</text>
        <dbReference type="Rhea" id="RHEA:29091"/>
        <dbReference type="Rhea" id="RHEA-COMP:9565"/>
        <dbReference type="Rhea" id="RHEA-COMP:9566"/>
        <dbReference type="ChEBI" id="CHEBI:15378"/>
        <dbReference type="ChEBI" id="CHEBI:16389"/>
        <dbReference type="ChEBI" id="CHEBI:17976"/>
        <dbReference type="ChEBI" id="CHEBI:57540"/>
        <dbReference type="ChEBI" id="CHEBI:57945"/>
        <dbReference type="EC" id="7.1.1.2"/>
    </reaction>
</comment>
<gene>
    <name evidence="20" type="primary">ND5</name>
</gene>
<feature type="transmembrane region" description="Helical" evidence="16">
    <location>
        <begin position="319"/>
        <end position="341"/>
    </location>
</feature>
<keyword evidence="7" id="KW-0999">Mitochondrion inner membrane</keyword>
<dbReference type="InterPro" id="IPR001750">
    <property type="entry name" value="ND/Mrp_TM"/>
</dbReference>
<evidence type="ECO:0000256" key="16">
    <source>
        <dbReference type="RuleBase" id="RU003404"/>
    </source>
</evidence>
<dbReference type="Pfam" id="PF00662">
    <property type="entry name" value="Proton_antipo_N"/>
    <property type="match status" value="1"/>
</dbReference>
<feature type="transmembrane region" description="Helical" evidence="16">
    <location>
        <begin position="362"/>
        <end position="381"/>
    </location>
</feature>
<feature type="transmembrane region" description="Helical" evidence="16">
    <location>
        <begin position="264"/>
        <end position="283"/>
    </location>
</feature>
<keyword evidence="11 16" id="KW-0520">NAD</keyword>
<evidence type="ECO:0000256" key="5">
    <source>
        <dbReference type="ARBA" id="ARBA00022660"/>
    </source>
</evidence>
<feature type="transmembrane region" description="Helical" evidence="16">
    <location>
        <begin position="137"/>
        <end position="155"/>
    </location>
</feature>
<dbReference type="GO" id="GO:0003954">
    <property type="term" value="F:NADH dehydrogenase activity"/>
    <property type="evidence" value="ECO:0007669"/>
    <property type="project" value="TreeGrafter"/>
</dbReference>
<dbReference type="EMBL" id="KY073263">
    <property type="protein sequence ID" value="ARM56350.1"/>
    <property type="molecule type" value="Genomic_DNA"/>
</dbReference>
<evidence type="ECO:0000256" key="10">
    <source>
        <dbReference type="ARBA" id="ARBA00022989"/>
    </source>
</evidence>
<keyword evidence="8" id="KW-1278">Translocase</keyword>
<evidence type="ECO:0000259" key="17">
    <source>
        <dbReference type="Pfam" id="PF00361"/>
    </source>
</evidence>
<comment type="similarity">
    <text evidence="16">Belongs to the complex I subunit 5 family.</text>
</comment>
<keyword evidence="4 16" id="KW-0813">Transport</keyword>
<feature type="domain" description="NADH:quinone oxidoreductase/Mrp antiporter transmembrane" evidence="17">
    <location>
        <begin position="130"/>
        <end position="407"/>
    </location>
</feature>
<proteinExistence type="inferred from homology"/>
<evidence type="ECO:0000256" key="1">
    <source>
        <dbReference type="ARBA" id="ARBA00004448"/>
    </source>
</evidence>
<evidence type="ECO:0000256" key="6">
    <source>
        <dbReference type="ARBA" id="ARBA00022692"/>
    </source>
</evidence>
<dbReference type="AlphaFoldDB" id="A0A6F8CHX3"/>
<feature type="transmembrane region" description="Helical" evidence="16">
    <location>
        <begin position="113"/>
        <end position="131"/>
    </location>
</feature>
<keyword evidence="6 16" id="KW-0812">Transmembrane</keyword>
<keyword evidence="10 16" id="KW-1133">Transmembrane helix</keyword>
<dbReference type="GO" id="GO:0015990">
    <property type="term" value="P:electron transport coupled proton transport"/>
    <property type="evidence" value="ECO:0007669"/>
    <property type="project" value="TreeGrafter"/>
</dbReference>
<keyword evidence="5" id="KW-0679">Respiratory chain</keyword>
<reference evidence="20" key="1">
    <citation type="submission" date="2016-11" db="EMBL/GenBank/DDBJ databases">
        <authorList>
            <person name="Yu X."/>
            <person name="Lin L."/>
        </authorList>
    </citation>
    <scope>NUCLEOTIDE SEQUENCE</scope>
</reference>
<feature type="transmembrane region" description="Helical" evidence="16">
    <location>
        <begin position="206"/>
        <end position="228"/>
    </location>
</feature>
<feature type="transmembrane region" description="Helical" evidence="16">
    <location>
        <begin position="72"/>
        <end position="92"/>
    </location>
</feature>
<feature type="transmembrane region" description="Helical" evidence="16">
    <location>
        <begin position="574"/>
        <end position="591"/>
    </location>
</feature>
<feature type="domain" description="NADH-Ubiquinone oxidoreductase (complex I) chain 5 N-terminal" evidence="18">
    <location>
        <begin position="66"/>
        <end position="107"/>
    </location>
</feature>
<dbReference type="EC" id="7.1.1.2" evidence="2 16"/>
<evidence type="ECO:0000256" key="8">
    <source>
        <dbReference type="ARBA" id="ARBA00022967"/>
    </source>
</evidence>
<keyword evidence="9" id="KW-0249">Electron transport</keyword>
<feature type="transmembrane region" description="Helical" evidence="16">
    <location>
        <begin position="167"/>
        <end position="186"/>
    </location>
</feature>
<reference evidence="20" key="2">
    <citation type="journal article" date="2019" name="Mitochondrial DNA Part B Resour">
        <title>The complete mitochondrial genome of the Draco maculatus (Squamata: Agamidae).</title>
        <authorList>
            <person name="Qiu Q.-B."/>
            <person name="Zhu G.-Y."/>
            <person name="Yu X.-L."/>
            <person name="Du Y."/>
        </authorList>
    </citation>
    <scope>NUCLEOTIDE SEQUENCE</scope>
</reference>
<evidence type="ECO:0000256" key="7">
    <source>
        <dbReference type="ARBA" id="ARBA00022792"/>
    </source>
</evidence>
<comment type="subcellular location">
    <subcellularLocation>
        <location evidence="1">Mitochondrion inner membrane</location>
        <topology evidence="1">Multi-pass membrane protein</topology>
    </subcellularLocation>
</comment>
<evidence type="ECO:0000256" key="4">
    <source>
        <dbReference type="ARBA" id="ARBA00022448"/>
    </source>
</evidence>
<evidence type="ECO:0000256" key="14">
    <source>
        <dbReference type="ARBA" id="ARBA00023136"/>
    </source>
</evidence>
<dbReference type="InterPro" id="IPR010934">
    <property type="entry name" value="NADH_DH_su5_C"/>
</dbReference>
<dbReference type="GO" id="GO:0008137">
    <property type="term" value="F:NADH dehydrogenase (ubiquinone) activity"/>
    <property type="evidence" value="ECO:0007669"/>
    <property type="project" value="UniProtKB-EC"/>
</dbReference>
<dbReference type="GO" id="GO:0042773">
    <property type="term" value="P:ATP synthesis coupled electron transport"/>
    <property type="evidence" value="ECO:0007669"/>
    <property type="project" value="InterPro"/>
</dbReference>
<evidence type="ECO:0000256" key="15">
    <source>
        <dbReference type="ARBA" id="ARBA00049551"/>
    </source>
</evidence>
<feature type="transmembrane region" description="Helical" evidence="16">
    <location>
        <begin position="443"/>
        <end position="465"/>
    </location>
</feature>
<evidence type="ECO:0000259" key="18">
    <source>
        <dbReference type="Pfam" id="PF00662"/>
    </source>
</evidence>
<evidence type="ECO:0000259" key="19">
    <source>
        <dbReference type="Pfam" id="PF06455"/>
    </source>
</evidence>